<name>A0A8J5GS41_ZINOF</name>
<proteinExistence type="predicted"/>
<dbReference type="GO" id="GO:0033557">
    <property type="term" value="C:Slx1-Slx4 complex"/>
    <property type="evidence" value="ECO:0007669"/>
    <property type="project" value="TreeGrafter"/>
</dbReference>
<sequence>MHLQFEWAWQHPTESLAVRKAASSFKSLSGIANKIKLAYTMLSLPAWENLNATVNFFSTKYMKYIDGCPKLPKQMKTIFCVMDELPCYIKGPILDDSSEEDYHEDDGSISASWEVEGNHAQMTVRDPPDPWRKDDHFRESMESEAPSCSIRSPKAKEKSVDDVKVMNSKESLISYDPKIWRGFSSVRNPIETTESYCSIESPELGQEESRISVDATEDLFGLVKQKDLECLVLDSTPRSCSSNRQVLSSEGDVINLVTPPSFLISSCRNKHKKNPVSMGIIDLTDSPISL</sequence>
<dbReference type="PANTHER" id="PTHR20208">
    <property type="entry name" value="STRUCTURE-SPECIFIC ENDONUCLEASE SUBUNIT SLX1"/>
    <property type="match status" value="1"/>
</dbReference>
<protein>
    <submittedName>
        <fullName evidence="1">Uncharacterized protein</fullName>
    </submittedName>
</protein>
<dbReference type="PANTHER" id="PTHR20208:SF10">
    <property type="entry name" value="STRUCTURE-SPECIFIC ENDONUCLEASE SUBUNIT SLX1"/>
    <property type="match status" value="1"/>
</dbReference>
<evidence type="ECO:0000313" key="2">
    <source>
        <dbReference type="Proteomes" id="UP000734854"/>
    </source>
</evidence>
<dbReference type="GO" id="GO:0000724">
    <property type="term" value="P:double-strand break repair via homologous recombination"/>
    <property type="evidence" value="ECO:0007669"/>
    <property type="project" value="TreeGrafter"/>
</dbReference>
<accession>A0A8J5GS41</accession>
<keyword evidence="2" id="KW-1185">Reference proteome</keyword>
<dbReference type="EMBL" id="JACMSC010000007">
    <property type="protein sequence ID" value="KAG6513143.1"/>
    <property type="molecule type" value="Genomic_DNA"/>
</dbReference>
<gene>
    <name evidence="1" type="ORF">ZIOFF_023451</name>
</gene>
<organism evidence="1 2">
    <name type="scientific">Zingiber officinale</name>
    <name type="common">Ginger</name>
    <name type="synonym">Amomum zingiber</name>
    <dbReference type="NCBI Taxonomy" id="94328"/>
    <lineage>
        <taxon>Eukaryota</taxon>
        <taxon>Viridiplantae</taxon>
        <taxon>Streptophyta</taxon>
        <taxon>Embryophyta</taxon>
        <taxon>Tracheophyta</taxon>
        <taxon>Spermatophyta</taxon>
        <taxon>Magnoliopsida</taxon>
        <taxon>Liliopsida</taxon>
        <taxon>Zingiberales</taxon>
        <taxon>Zingiberaceae</taxon>
        <taxon>Zingiber</taxon>
    </lineage>
</organism>
<dbReference type="Proteomes" id="UP000734854">
    <property type="component" value="Unassembled WGS sequence"/>
</dbReference>
<dbReference type="GO" id="GO:0008821">
    <property type="term" value="F:crossover junction DNA endonuclease activity"/>
    <property type="evidence" value="ECO:0007669"/>
    <property type="project" value="TreeGrafter"/>
</dbReference>
<dbReference type="AlphaFoldDB" id="A0A8J5GS41"/>
<comment type="caution">
    <text evidence="1">The sequence shown here is derived from an EMBL/GenBank/DDBJ whole genome shotgun (WGS) entry which is preliminary data.</text>
</comment>
<dbReference type="GO" id="GO:0017108">
    <property type="term" value="F:5'-flap endonuclease activity"/>
    <property type="evidence" value="ECO:0007669"/>
    <property type="project" value="TreeGrafter"/>
</dbReference>
<evidence type="ECO:0000313" key="1">
    <source>
        <dbReference type="EMBL" id="KAG6513143.1"/>
    </source>
</evidence>
<reference evidence="1 2" key="1">
    <citation type="submission" date="2020-08" db="EMBL/GenBank/DDBJ databases">
        <title>Plant Genome Project.</title>
        <authorList>
            <person name="Zhang R.-G."/>
        </authorList>
    </citation>
    <scope>NUCLEOTIDE SEQUENCE [LARGE SCALE GENOMIC DNA]</scope>
    <source>
        <tissue evidence="1">Rhizome</tissue>
    </source>
</reference>
<dbReference type="InterPro" id="IPR050381">
    <property type="entry name" value="SLX1_endonuclease"/>
</dbReference>